<keyword evidence="1" id="KW-0812">Transmembrane</keyword>
<evidence type="ECO:0000256" key="1">
    <source>
        <dbReference type="SAM" id="Phobius"/>
    </source>
</evidence>
<dbReference type="Proteomes" id="UP000244773">
    <property type="component" value="Segment"/>
</dbReference>
<feature type="transmembrane region" description="Helical" evidence="1">
    <location>
        <begin position="84"/>
        <end position="105"/>
    </location>
</feature>
<dbReference type="EMBL" id="KY322437">
    <property type="protein sequence ID" value="AUF82275.1"/>
    <property type="molecule type" value="Genomic_DNA"/>
</dbReference>
<name>A0A2P0VMY9_9VIRU</name>
<protein>
    <submittedName>
        <fullName evidence="2">Uncharacterized protein</fullName>
    </submittedName>
</protein>
<keyword evidence="1" id="KW-1133">Transmembrane helix</keyword>
<accession>A0A2P0VMY9</accession>
<keyword evidence="1" id="KW-0472">Membrane</keyword>
<evidence type="ECO:0000313" key="3">
    <source>
        <dbReference type="Proteomes" id="UP000244773"/>
    </source>
</evidence>
<reference evidence="2" key="1">
    <citation type="journal article" date="2018" name="Virology">
        <title>A giant virus infecting green algae encodes key fermentation genes.</title>
        <authorList>
            <person name="Schvarcz C.R."/>
            <person name="Steward G.F."/>
        </authorList>
    </citation>
    <scope>NUCLEOTIDE SEQUENCE [LARGE SCALE GENOMIC DNA]</scope>
</reference>
<keyword evidence="3" id="KW-1185">Reference proteome</keyword>
<sequence>MTKDPLTLKYILCLLFSVAPLFTASKCLLIMISLIHFVLAIMDLLHPEEAQHKMKIFPYCMVVTLLIAKISGLIVIIKSPVLPYILRISMFFISMQSIIQLAYIVKNSQQVQVLLHPEDTE</sequence>
<gene>
    <name evidence="2" type="ORF">TetV_183</name>
</gene>
<proteinExistence type="predicted"/>
<feature type="transmembrane region" description="Helical" evidence="1">
    <location>
        <begin position="12"/>
        <end position="36"/>
    </location>
</feature>
<feature type="transmembrane region" description="Helical" evidence="1">
    <location>
        <begin position="56"/>
        <end position="77"/>
    </location>
</feature>
<evidence type="ECO:0000313" key="2">
    <source>
        <dbReference type="EMBL" id="AUF82275.1"/>
    </source>
</evidence>
<organism evidence="2">
    <name type="scientific">Tetraselmis virus 1</name>
    <dbReference type="NCBI Taxonomy" id="2060617"/>
    <lineage>
        <taxon>Viruses</taxon>
        <taxon>Varidnaviria</taxon>
        <taxon>Bamfordvirae</taxon>
        <taxon>Nucleocytoviricota</taxon>
        <taxon>Megaviricetes</taxon>
        <taxon>Imitervirales</taxon>
        <taxon>Allomimiviridae</taxon>
        <taxon>Oceanusvirus</taxon>
        <taxon>Oceanusvirus kaneohense</taxon>
    </lineage>
</organism>